<evidence type="ECO:0000313" key="2">
    <source>
        <dbReference type="EMBL" id="EGF23134.1"/>
    </source>
</evidence>
<accession>F1T5I9</accession>
<keyword evidence="1" id="KW-1133">Transmembrane helix</keyword>
<keyword evidence="1" id="KW-0472">Membrane</keyword>
<keyword evidence="1" id="KW-0812">Transmembrane</keyword>
<evidence type="ECO:0000256" key="1">
    <source>
        <dbReference type="SAM" id="Phobius"/>
    </source>
</evidence>
<name>F1T5I9_9ACTN</name>
<dbReference type="AlphaFoldDB" id="F1T5I9"/>
<feature type="transmembrane region" description="Helical" evidence="1">
    <location>
        <begin position="15"/>
        <end position="39"/>
    </location>
</feature>
<evidence type="ECO:0000313" key="3">
    <source>
        <dbReference type="Proteomes" id="UP000005947"/>
    </source>
</evidence>
<feature type="transmembrane region" description="Helical" evidence="1">
    <location>
        <begin position="59"/>
        <end position="78"/>
    </location>
</feature>
<protein>
    <submittedName>
        <fullName evidence="2">Uncharacterized protein</fullName>
    </submittedName>
</protein>
<organism evidence="2 3">
    <name type="scientific">Fannyhessea vaginae DSM 15829</name>
    <dbReference type="NCBI Taxonomy" id="525256"/>
    <lineage>
        <taxon>Bacteria</taxon>
        <taxon>Bacillati</taxon>
        <taxon>Actinomycetota</taxon>
        <taxon>Coriobacteriia</taxon>
        <taxon>Coriobacteriales</taxon>
        <taxon>Atopobiaceae</taxon>
        <taxon>Fannyhessea</taxon>
    </lineage>
</organism>
<dbReference type="EMBL" id="ACGK02000001">
    <property type="protein sequence ID" value="EGF23134.1"/>
    <property type="molecule type" value="Genomic_DNA"/>
</dbReference>
<feature type="transmembrane region" description="Helical" evidence="1">
    <location>
        <begin position="90"/>
        <end position="110"/>
    </location>
</feature>
<reference evidence="2 3" key="1">
    <citation type="submission" date="2011-02" db="EMBL/GenBank/DDBJ databases">
        <authorList>
            <person name="Muzny D."/>
            <person name="Qin X."/>
            <person name="Buhay C."/>
            <person name="Dugan-Rocha S."/>
            <person name="Ding Y."/>
            <person name="Chen G."/>
            <person name="Hawes A."/>
            <person name="Holder M."/>
            <person name="Jhangiani S."/>
            <person name="Johnson A."/>
            <person name="Khan Z."/>
            <person name="Li Z."/>
            <person name="Liu W."/>
            <person name="Liu X."/>
            <person name="Perez L."/>
            <person name="Shen H."/>
            <person name="Wang Q."/>
            <person name="Watt J."/>
            <person name="Xi L."/>
            <person name="Xin Y."/>
            <person name="Zhou J."/>
            <person name="Deng J."/>
            <person name="Jiang H."/>
            <person name="Liu Y."/>
            <person name="Qu J."/>
            <person name="Song X.-Z."/>
            <person name="Zhang L."/>
            <person name="Villasana D."/>
            <person name="Johnson A."/>
            <person name="Liu J."/>
            <person name="Liyanage D."/>
            <person name="Lorensuhewa L."/>
            <person name="Robinson T."/>
            <person name="Song A."/>
            <person name="Song B.-B."/>
            <person name="Dinh H."/>
            <person name="Thornton R."/>
            <person name="Coyle M."/>
            <person name="Francisco L."/>
            <person name="Jackson L."/>
            <person name="Javaid M."/>
            <person name="Korchina V."/>
            <person name="Kovar C."/>
            <person name="Mata R."/>
            <person name="Mathew T."/>
            <person name="Ngo R."/>
            <person name="Nguyen L."/>
            <person name="Nguyen N."/>
            <person name="Okwuonu G."/>
            <person name="Ongeri F."/>
            <person name="Pham C."/>
            <person name="Simmons D."/>
            <person name="Wilczek-Boney K."/>
            <person name="Hale W."/>
            <person name="Jakkamsetti A."/>
            <person name="Pham P."/>
            <person name="Ruth R."/>
            <person name="San Lucas F."/>
            <person name="Warren J."/>
            <person name="Zhang J."/>
            <person name="Zhao Z."/>
            <person name="Zhou C."/>
            <person name="Zhu D."/>
            <person name="Lee S."/>
            <person name="Bess C."/>
            <person name="Blankenburg K."/>
            <person name="Forbes L."/>
            <person name="Fu Q."/>
            <person name="Gubbala S."/>
            <person name="Hirani K."/>
            <person name="Jayaseelan J.C."/>
            <person name="Lara F."/>
            <person name="Munidasa M."/>
            <person name="Palculict T."/>
            <person name="Patil S."/>
            <person name="Pu L.-L."/>
            <person name="Saada N."/>
            <person name="Tang L."/>
            <person name="Weissenberger G."/>
            <person name="Zhu Y."/>
            <person name="Hemphill L."/>
            <person name="Shang Y."/>
            <person name="Youmans B."/>
            <person name="Ayvaz T."/>
            <person name="Ross M."/>
            <person name="Santibanez J."/>
            <person name="Aqrawi P."/>
            <person name="Gross S."/>
            <person name="Joshi V."/>
            <person name="Fowler G."/>
            <person name="Nazareth L."/>
            <person name="Reid J."/>
            <person name="Worley K."/>
            <person name="Petrosino J."/>
            <person name="Highlander S."/>
            <person name="Gibbs R."/>
        </authorList>
    </citation>
    <scope>NUCLEOTIDE SEQUENCE [LARGE SCALE GENOMIC DNA]</scope>
    <source>
        <strain evidence="2 3">DSM 15829</strain>
    </source>
</reference>
<dbReference type="Proteomes" id="UP000005947">
    <property type="component" value="Unassembled WGS sequence"/>
</dbReference>
<feature type="transmembrane region" description="Helical" evidence="1">
    <location>
        <begin position="116"/>
        <end position="139"/>
    </location>
</feature>
<comment type="caution">
    <text evidence="2">The sequence shown here is derived from an EMBL/GenBank/DDBJ whole genome shotgun (WGS) entry which is preliminary data.</text>
</comment>
<proteinExistence type="predicted"/>
<gene>
    <name evidence="2" type="ORF">HMPREF0091_10081</name>
</gene>
<keyword evidence="3" id="KW-1185">Reference proteome</keyword>
<sequence length="151" mass="17191">MLFKEVFPMTKRQKLVFVLYAIAVICIPLALDVVISLIPEPDVSGLSNPHAFDHIDNKVFFMGLILDFGLYLYPLHMLCINHITLNINKCLFLIVMSCAIVIAPLVMALWSGMLRAYVFETLLAIGVIFLLPFFGIYALKLRLYKSRMPRP</sequence>